<feature type="compositionally biased region" description="Basic and acidic residues" evidence="1">
    <location>
        <begin position="63"/>
        <end position="74"/>
    </location>
</feature>
<accession>A0A420IRB2</accession>
<sequence>MSVLWWDWASATGIFVKTAGELGAEISKGYPIQKVNSNTQGLASNKSNLRYRDVENSSWRSQSNEREGSLERRPDYARKELQEEEEITFEQFSGEIYRNVENPNSQSMSVVLGFNDKKKLVIKNEKGEF</sequence>
<evidence type="ECO:0000313" key="3">
    <source>
        <dbReference type="Proteomes" id="UP000285405"/>
    </source>
</evidence>
<organism evidence="2 3">
    <name type="scientific">Golovinomyces cichoracearum</name>
    <dbReference type="NCBI Taxonomy" id="62708"/>
    <lineage>
        <taxon>Eukaryota</taxon>
        <taxon>Fungi</taxon>
        <taxon>Dikarya</taxon>
        <taxon>Ascomycota</taxon>
        <taxon>Pezizomycotina</taxon>
        <taxon>Leotiomycetes</taxon>
        <taxon>Erysiphales</taxon>
        <taxon>Erysiphaceae</taxon>
        <taxon>Golovinomyces</taxon>
    </lineage>
</organism>
<name>A0A420IRB2_9PEZI</name>
<feature type="region of interest" description="Disordered" evidence="1">
    <location>
        <begin position="53"/>
        <end position="74"/>
    </location>
</feature>
<proteinExistence type="predicted"/>
<dbReference type="Proteomes" id="UP000285405">
    <property type="component" value="Unassembled WGS sequence"/>
</dbReference>
<protein>
    <submittedName>
        <fullName evidence="2">Uncharacterized protein</fullName>
    </submittedName>
</protein>
<reference evidence="2 3" key="1">
    <citation type="journal article" date="2018" name="BMC Genomics">
        <title>Comparative genome analyses reveal sequence features reflecting distinct modes of host-adaptation between dicot and monocot powdery mildew.</title>
        <authorList>
            <person name="Wu Y."/>
            <person name="Ma X."/>
            <person name="Pan Z."/>
            <person name="Kale S.D."/>
            <person name="Song Y."/>
            <person name="King H."/>
            <person name="Zhang Q."/>
            <person name="Presley C."/>
            <person name="Deng X."/>
            <person name="Wei C.I."/>
            <person name="Xiao S."/>
        </authorList>
    </citation>
    <scope>NUCLEOTIDE SEQUENCE [LARGE SCALE GENOMIC DNA]</scope>
    <source>
        <strain evidence="2">UCSC1</strain>
    </source>
</reference>
<gene>
    <name evidence="2" type="ORF">GcC1_067031</name>
</gene>
<comment type="caution">
    <text evidence="2">The sequence shown here is derived from an EMBL/GenBank/DDBJ whole genome shotgun (WGS) entry which is preliminary data.</text>
</comment>
<dbReference type="EMBL" id="MCBR01006729">
    <property type="protein sequence ID" value="RKF77035.1"/>
    <property type="molecule type" value="Genomic_DNA"/>
</dbReference>
<evidence type="ECO:0000256" key="1">
    <source>
        <dbReference type="SAM" id="MobiDB-lite"/>
    </source>
</evidence>
<dbReference type="AlphaFoldDB" id="A0A420IRB2"/>
<evidence type="ECO:0000313" key="2">
    <source>
        <dbReference type="EMBL" id="RKF77035.1"/>
    </source>
</evidence>